<proteinExistence type="predicted"/>
<feature type="region of interest" description="Disordered" evidence="2">
    <location>
        <begin position="189"/>
        <end position="212"/>
    </location>
</feature>
<evidence type="ECO:0000256" key="1">
    <source>
        <dbReference type="SAM" id="Coils"/>
    </source>
</evidence>
<accession>A0AA39I003</accession>
<keyword evidence="4" id="KW-1185">Reference proteome</keyword>
<feature type="coiled-coil region" evidence="1">
    <location>
        <begin position="213"/>
        <end position="244"/>
    </location>
</feature>
<gene>
    <name evidence="3" type="ORF">QR680_011852</name>
</gene>
<comment type="caution">
    <text evidence="3">The sequence shown here is derived from an EMBL/GenBank/DDBJ whole genome shotgun (WGS) entry which is preliminary data.</text>
</comment>
<evidence type="ECO:0000313" key="3">
    <source>
        <dbReference type="EMBL" id="KAK0415252.1"/>
    </source>
</evidence>
<keyword evidence="1" id="KW-0175">Coiled coil</keyword>
<evidence type="ECO:0000313" key="4">
    <source>
        <dbReference type="Proteomes" id="UP001175271"/>
    </source>
</evidence>
<reference evidence="3" key="1">
    <citation type="submission" date="2023-06" db="EMBL/GenBank/DDBJ databases">
        <title>Genomic analysis of the entomopathogenic nematode Steinernema hermaphroditum.</title>
        <authorList>
            <person name="Schwarz E.M."/>
            <person name="Heppert J.K."/>
            <person name="Baniya A."/>
            <person name="Schwartz H.T."/>
            <person name="Tan C.-H."/>
            <person name="Antoshechkin I."/>
            <person name="Sternberg P.W."/>
            <person name="Goodrich-Blair H."/>
            <person name="Dillman A.R."/>
        </authorList>
    </citation>
    <scope>NUCLEOTIDE SEQUENCE</scope>
    <source>
        <strain evidence="3">PS9179</strain>
        <tissue evidence="3">Whole animal</tissue>
    </source>
</reference>
<evidence type="ECO:0000256" key="2">
    <source>
        <dbReference type="SAM" id="MobiDB-lite"/>
    </source>
</evidence>
<organism evidence="3 4">
    <name type="scientific">Steinernema hermaphroditum</name>
    <dbReference type="NCBI Taxonomy" id="289476"/>
    <lineage>
        <taxon>Eukaryota</taxon>
        <taxon>Metazoa</taxon>
        <taxon>Ecdysozoa</taxon>
        <taxon>Nematoda</taxon>
        <taxon>Chromadorea</taxon>
        <taxon>Rhabditida</taxon>
        <taxon>Tylenchina</taxon>
        <taxon>Panagrolaimomorpha</taxon>
        <taxon>Strongyloidoidea</taxon>
        <taxon>Steinernematidae</taxon>
        <taxon>Steinernema</taxon>
    </lineage>
</organism>
<dbReference type="Proteomes" id="UP001175271">
    <property type="component" value="Unassembled WGS sequence"/>
</dbReference>
<sequence>MINRTQRVHEAYEMNHTTMVDWIVDTMPELPRDRAALKEPVKKIMPMFRMLSQAQMKAFPSETSLESMLCMFNGKQKKQYLPKILDAFEECQRRTGFRHGIYSKILWGRMAALFDLDDGTKTVANRAQTATSLAKISAEDREQFLNQFLDEVPKLNSPKGLEKLLVKFTGMMNLKMGALNLSTSRRDEAIDRKRKRTDDEDDEEEPAPKRRTLKVMEAEYKKLLEEKDNQIRKLKKLLNWHTERPHDNIPIDL</sequence>
<dbReference type="AlphaFoldDB" id="A0AA39I003"/>
<name>A0AA39I003_9BILA</name>
<dbReference type="EMBL" id="JAUCMV010000002">
    <property type="protein sequence ID" value="KAK0415252.1"/>
    <property type="molecule type" value="Genomic_DNA"/>
</dbReference>
<protein>
    <submittedName>
        <fullName evidence="3">Uncharacterized protein</fullName>
    </submittedName>
</protein>